<organism evidence="8">
    <name type="scientific">marine metagenome</name>
    <dbReference type="NCBI Taxonomy" id="408172"/>
    <lineage>
        <taxon>unclassified sequences</taxon>
        <taxon>metagenomes</taxon>
        <taxon>ecological metagenomes</taxon>
    </lineage>
</organism>
<proteinExistence type="inferred from homology"/>
<dbReference type="PRINTS" id="PR00469">
    <property type="entry name" value="PNDRDTASEII"/>
</dbReference>
<comment type="similarity">
    <text evidence="2">Belongs to the FAD-binding monooxygenase family.</text>
</comment>
<keyword evidence="3" id="KW-0285">Flavoprotein</keyword>
<dbReference type="PANTHER" id="PTHR43098">
    <property type="entry name" value="L-ORNITHINE N(5)-MONOOXYGENASE-RELATED"/>
    <property type="match status" value="1"/>
</dbReference>
<dbReference type="InterPro" id="IPR036188">
    <property type="entry name" value="FAD/NAD-bd_sf"/>
</dbReference>
<evidence type="ECO:0000256" key="3">
    <source>
        <dbReference type="ARBA" id="ARBA00022630"/>
    </source>
</evidence>
<dbReference type="EMBL" id="UINC01000441">
    <property type="protein sequence ID" value="SUZ55332.1"/>
    <property type="molecule type" value="Genomic_DNA"/>
</dbReference>
<evidence type="ECO:0000313" key="8">
    <source>
        <dbReference type="EMBL" id="SUZ55332.1"/>
    </source>
</evidence>
<dbReference type="PANTHER" id="PTHR43098:SF3">
    <property type="entry name" value="L-ORNITHINE N(5)-MONOOXYGENASE-RELATED"/>
    <property type="match status" value="1"/>
</dbReference>
<evidence type="ECO:0000256" key="5">
    <source>
        <dbReference type="ARBA" id="ARBA00022857"/>
    </source>
</evidence>
<dbReference type="Pfam" id="PF13738">
    <property type="entry name" value="Pyr_redox_3"/>
    <property type="match status" value="1"/>
</dbReference>
<reference evidence="8" key="1">
    <citation type="submission" date="2018-05" db="EMBL/GenBank/DDBJ databases">
        <authorList>
            <person name="Lanie J.A."/>
            <person name="Ng W.-L."/>
            <person name="Kazmierczak K.M."/>
            <person name="Andrzejewski T.M."/>
            <person name="Davidsen T.M."/>
            <person name="Wayne K.J."/>
            <person name="Tettelin H."/>
            <person name="Glass J.I."/>
            <person name="Rusch D."/>
            <person name="Podicherti R."/>
            <person name="Tsui H.-C.T."/>
            <person name="Winkler M.E."/>
        </authorList>
    </citation>
    <scope>NUCLEOTIDE SEQUENCE</scope>
</reference>
<comment type="cofactor">
    <cofactor evidence="1">
        <name>FAD</name>
        <dbReference type="ChEBI" id="CHEBI:57692"/>
    </cofactor>
</comment>
<accession>A0A381NL43</accession>
<keyword evidence="5" id="KW-0521">NADP</keyword>
<dbReference type="Gene3D" id="3.50.50.60">
    <property type="entry name" value="FAD/NAD(P)-binding domain"/>
    <property type="match status" value="2"/>
</dbReference>
<evidence type="ECO:0000256" key="7">
    <source>
        <dbReference type="ARBA" id="ARBA00023033"/>
    </source>
</evidence>
<keyword evidence="7" id="KW-0503">Monooxygenase</keyword>
<keyword evidence="4" id="KW-0274">FAD</keyword>
<evidence type="ECO:0000256" key="1">
    <source>
        <dbReference type="ARBA" id="ARBA00001974"/>
    </source>
</evidence>
<evidence type="ECO:0000256" key="6">
    <source>
        <dbReference type="ARBA" id="ARBA00023002"/>
    </source>
</evidence>
<dbReference type="InterPro" id="IPR050775">
    <property type="entry name" value="FAD-binding_Monooxygenases"/>
</dbReference>
<dbReference type="SUPFAM" id="SSF51905">
    <property type="entry name" value="FAD/NAD(P)-binding domain"/>
    <property type="match status" value="2"/>
</dbReference>
<protein>
    <recommendedName>
        <fullName evidence="9">FAD/NAD(P)-binding domain-containing protein</fullName>
    </recommendedName>
</protein>
<gene>
    <name evidence="8" type="ORF">METZ01_LOCUS8186</name>
</gene>
<dbReference type="AlphaFoldDB" id="A0A381NL43"/>
<evidence type="ECO:0000256" key="2">
    <source>
        <dbReference type="ARBA" id="ARBA00010139"/>
    </source>
</evidence>
<evidence type="ECO:0000256" key="4">
    <source>
        <dbReference type="ARBA" id="ARBA00022827"/>
    </source>
</evidence>
<dbReference type="GO" id="GO:0004497">
    <property type="term" value="F:monooxygenase activity"/>
    <property type="evidence" value="ECO:0007669"/>
    <property type="project" value="UniProtKB-KW"/>
</dbReference>
<name>A0A381NL43_9ZZZZ</name>
<evidence type="ECO:0008006" key="9">
    <source>
        <dbReference type="Google" id="ProtNLM"/>
    </source>
</evidence>
<sequence length="549" mass="61888">MQGWSKLTSLKLESDLINNSTVVYDVIVVGAGFAGMYMLHELRKTGLNVLVLEEATGVGGTWYWNRYPGARCDVESMEYSYSFSEELQQEWNWRHRFSTQPEILEYANHVADRFDLRRYIKFQTRVSSVRYDQNKQQWLLKSSMKEEFQSRFCVMATGTLSSVNEPKFNGIKDYQGDWYITGRWPHSGVDFSGKTVGIIGTGSSAVQAIPVIAKEAKHLTVFQRTANYSIPAKNRSLINSEVEGVKSRYSEIRTEARSNRAGIAFLKAGIDSALSVSETTRTQEYQRRWDEGGTGFTAAYSDIGTSDKANFTAAEFVRNKIRETVQNTETAELLAPTNTIGCKRLCADTDYYETYNRANVTLLDVNSDPIQGLVEEGIQTEKNIYAFDIIVFAIGFDAMTGALLSMNITGKDGCNLKEIWSEGPKSYLGLSMFGFPNMFTITGPGSPSVLSNMMTSIEQHVEWIRDCINYMELGGHSEIEAELAAEEYWTNQVEEIARNTLRYTCNSWYVGANIPGKKRIFMPYAGGIPPYREYCDEVAQNGYDGFKIS</sequence>
<keyword evidence="6" id="KW-0560">Oxidoreductase</keyword>